<protein>
    <submittedName>
        <fullName evidence="1">Secreted hyalin domain protein</fullName>
    </submittedName>
</protein>
<dbReference type="AlphaFoldDB" id="H7FWM4"/>
<sequence length="338" mass="38148">MSLRKANLTEKRTYDISDYVGQKDLRIKFTFKGTTINSTSALDQIKTPSHPAGPGIVWTDENQNVIGNTITHSETPLSLGLYNYAVTMFLNGCVYDITPSNTVYIPVGQGFFVNASLNSTVRTTTTIVQGGTLSFKNSQRKFERKSSGNSLFIKQTKNTKSKEDEKDIRLKVRLGFESTTGSHRQLLVGVEKNTSNQFDIGYDAPMFVTSKNDIYWELDDNKFVIQAVPNFNNDQIIPFGLIVVNTANATIKIDELENIPQSLPIYLCDNLTSIYYDIKDNPFTISLAIGEYKSRFSLRFSDKTLNIENNFLEVTVDKIFLFKMLGKSIANWAVKERK</sequence>
<comment type="caution">
    <text evidence="1">The sequence shown here is derived from an EMBL/GenBank/DDBJ whole genome shotgun (WGS) entry which is preliminary data.</text>
</comment>
<evidence type="ECO:0000313" key="2">
    <source>
        <dbReference type="Proteomes" id="UP000005566"/>
    </source>
</evidence>
<accession>H7FWM4</accession>
<reference evidence="1 2" key="1">
    <citation type="journal article" date="2014" name="Acta Crystallogr. D">
        <title>Structure-based characterization and antifreeze properties of a hyperactive ice-binding protein from the Antarctic bacterium Flavobacterium frigoris PS1.</title>
        <authorList>
            <person name="Do H."/>
            <person name="Kim S.J."/>
            <person name="Kim H.J."/>
            <person name="Lee J.H."/>
        </authorList>
    </citation>
    <scope>NUCLEOTIDE SEQUENCE [LARGE SCALE GENOMIC DNA]</scope>
    <source>
        <strain evidence="1 2">PS1</strain>
    </source>
</reference>
<name>H7FWM4_FLAFP</name>
<evidence type="ECO:0000313" key="1">
    <source>
        <dbReference type="EMBL" id="EIA07103.1"/>
    </source>
</evidence>
<dbReference type="STRING" id="1086011.HJ01_03568"/>
<dbReference type="PATRIC" id="fig|1086011.3.peg.3494"/>
<organism evidence="1 2">
    <name type="scientific">Flavobacterium frigoris (strain PS1)</name>
    <dbReference type="NCBI Taxonomy" id="1086011"/>
    <lineage>
        <taxon>Bacteria</taxon>
        <taxon>Pseudomonadati</taxon>
        <taxon>Bacteroidota</taxon>
        <taxon>Flavobacteriia</taxon>
        <taxon>Flavobacteriales</taxon>
        <taxon>Flavobacteriaceae</taxon>
        <taxon>Flavobacterium</taxon>
    </lineage>
</organism>
<keyword evidence="2" id="KW-1185">Reference proteome</keyword>
<dbReference type="eggNOG" id="COG1345">
    <property type="taxonomic scope" value="Bacteria"/>
</dbReference>
<dbReference type="OrthoDB" id="2582440at2"/>
<dbReference type="Proteomes" id="UP000005566">
    <property type="component" value="Unassembled WGS sequence"/>
</dbReference>
<dbReference type="EMBL" id="AHKF01000048">
    <property type="protein sequence ID" value="EIA07103.1"/>
    <property type="molecule type" value="Genomic_DNA"/>
</dbReference>
<dbReference type="RefSeq" id="WP_007139749.1">
    <property type="nucleotide sequence ID" value="NZ_AHKF01000048.1"/>
</dbReference>
<proteinExistence type="predicted"/>
<gene>
    <name evidence="1" type="ORF">HJ01_03568</name>
</gene>